<accession>A0AAN0RVS2</accession>
<name>A0AAN0RVS2_9BURK</name>
<evidence type="ECO:0000313" key="1">
    <source>
        <dbReference type="EMBL" id="AIO34922.1"/>
    </source>
</evidence>
<dbReference type="Proteomes" id="UP000029413">
    <property type="component" value="Chromosome 2"/>
</dbReference>
<keyword evidence="2" id="KW-1185">Reference proteome</keyword>
<dbReference type="AlphaFoldDB" id="A0AAN0RVS2"/>
<sequence length="44" mass="5140">MVFLWRAGREVVCRRLGIPRAPRSRYELELASAKQALARLLEKE</sequence>
<reference evidence="1 2" key="1">
    <citation type="submission" date="2014-05" db="EMBL/GenBank/DDBJ databases">
        <authorList>
            <person name="Bishop-Lilly K.A."/>
            <person name="Broomall S.M."/>
            <person name="Chain P.S."/>
            <person name="Chertkov O."/>
            <person name="Coyne S.R."/>
            <person name="Daligault H.E."/>
            <person name="Davenport K.W."/>
            <person name="Erkkila T."/>
            <person name="Frey K.G."/>
            <person name="Gibbons H.S."/>
            <person name="Gu W."/>
            <person name="Jaissle J."/>
            <person name="Johnson S.L."/>
            <person name="Koroleva G.I."/>
            <person name="Ladner J.T."/>
            <person name="Lo C.-C."/>
            <person name="Minogue T.D."/>
            <person name="Munk C."/>
            <person name="Palacios G.F."/>
            <person name="Redden C.L."/>
            <person name="Rosenzweig C.N."/>
            <person name="Scholz M.B."/>
            <person name="Teshima H."/>
            <person name="Xu Y."/>
        </authorList>
    </citation>
    <scope>NUCLEOTIDE SEQUENCE [LARGE SCALE GENOMIC DNA]</scope>
    <source>
        <strain evidence="1 2">DDS 22E-1</strain>
    </source>
</reference>
<protein>
    <submittedName>
        <fullName evidence="1">Uncharacterized protein</fullName>
    </submittedName>
</protein>
<dbReference type="EMBL" id="CP007784">
    <property type="protein sequence ID" value="AIO34922.1"/>
    <property type="molecule type" value="Genomic_DNA"/>
</dbReference>
<gene>
    <name evidence="1" type="ORF">DM39_4220</name>
</gene>
<dbReference type="KEGG" id="bcen:DM39_4220"/>
<evidence type="ECO:0000313" key="2">
    <source>
        <dbReference type="Proteomes" id="UP000029413"/>
    </source>
</evidence>
<organism evidence="1 2">
    <name type="scientific">Burkholderia cenocepacia</name>
    <dbReference type="NCBI Taxonomy" id="95486"/>
    <lineage>
        <taxon>Bacteria</taxon>
        <taxon>Pseudomonadati</taxon>
        <taxon>Pseudomonadota</taxon>
        <taxon>Betaproteobacteria</taxon>
        <taxon>Burkholderiales</taxon>
        <taxon>Burkholderiaceae</taxon>
        <taxon>Burkholderia</taxon>
        <taxon>Burkholderia cepacia complex</taxon>
    </lineage>
</organism>
<proteinExistence type="predicted"/>